<evidence type="ECO:0000313" key="2">
    <source>
        <dbReference type="Proteomes" id="UP000277580"/>
    </source>
</evidence>
<dbReference type="InParanoid" id="A0A3N4K8V7"/>
<dbReference type="EMBL" id="ML119204">
    <property type="protein sequence ID" value="RPB06946.1"/>
    <property type="molecule type" value="Genomic_DNA"/>
</dbReference>
<dbReference type="AlphaFoldDB" id="A0A3N4K8V7"/>
<dbReference type="STRING" id="1392247.A0A3N4K8V7"/>
<name>A0A3N4K8V7_9PEZI</name>
<protein>
    <submittedName>
        <fullName evidence="1">Uncharacterized protein</fullName>
    </submittedName>
</protein>
<feature type="non-terminal residue" evidence="1">
    <location>
        <position position="1"/>
    </location>
</feature>
<dbReference type="GO" id="GO:0003676">
    <property type="term" value="F:nucleic acid binding"/>
    <property type="evidence" value="ECO:0007669"/>
    <property type="project" value="InterPro"/>
</dbReference>
<dbReference type="Gene3D" id="3.30.420.10">
    <property type="entry name" value="Ribonuclease H-like superfamily/Ribonuclease H"/>
    <property type="match status" value="1"/>
</dbReference>
<sequence length="81" mass="8892">PGEEDMSECLLPTFKSGRTSVMIWASIQLGNKGPMVILPTGGLGGKQYVELIVEPGLYPFYKERYRATHEAVVMEDGAPPH</sequence>
<organism evidence="1 2">
    <name type="scientific">Morchella conica CCBAS932</name>
    <dbReference type="NCBI Taxonomy" id="1392247"/>
    <lineage>
        <taxon>Eukaryota</taxon>
        <taxon>Fungi</taxon>
        <taxon>Dikarya</taxon>
        <taxon>Ascomycota</taxon>
        <taxon>Pezizomycotina</taxon>
        <taxon>Pezizomycetes</taxon>
        <taxon>Pezizales</taxon>
        <taxon>Morchellaceae</taxon>
        <taxon>Morchella</taxon>
    </lineage>
</organism>
<keyword evidence="2" id="KW-1185">Reference proteome</keyword>
<feature type="non-terminal residue" evidence="1">
    <location>
        <position position="81"/>
    </location>
</feature>
<evidence type="ECO:0000313" key="1">
    <source>
        <dbReference type="EMBL" id="RPB06946.1"/>
    </source>
</evidence>
<dbReference type="OrthoDB" id="2417635at2759"/>
<gene>
    <name evidence="1" type="ORF">P167DRAFT_477613</name>
</gene>
<dbReference type="Proteomes" id="UP000277580">
    <property type="component" value="Unassembled WGS sequence"/>
</dbReference>
<dbReference type="InterPro" id="IPR036397">
    <property type="entry name" value="RNaseH_sf"/>
</dbReference>
<accession>A0A3N4K8V7</accession>
<proteinExistence type="predicted"/>
<reference evidence="1 2" key="1">
    <citation type="journal article" date="2018" name="Nat. Ecol. Evol.">
        <title>Pezizomycetes genomes reveal the molecular basis of ectomycorrhizal truffle lifestyle.</title>
        <authorList>
            <person name="Murat C."/>
            <person name="Payen T."/>
            <person name="Noel B."/>
            <person name="Kuo A."/>
            <person name="Morin E."/>
            <person name="Chen J."/>
            <person name="Kohler A."/>
            <person name="Krizsan K."/>
            <person name="Balestrini R."/>
            <person name="Da Silva C."/>
            <person name="Montanini B."/>
            <person name="Hainaut M."/>
            <person name="Levati E."/>
            <person name="Barry K.W."/>
            <person name="Belfiori B."/>
            <person name="Cichocki N."/>
            <person name="Clum A."/>
            <person name="Dockter R.B."/>
            <person name="Fauchery L."/>
            <person name="Guy J."/>
            <person name="Iotti M."/>
            <person name="Le Tacon F."/>
            <person name="Lindquist E.A."/>
            <person name="Lipzen A."/>
            <person name="Malagnac F."/>
            <person name="Mello A."/>
            <person name="Molinier V."/>
            <person name="Miyauchi S."/>
            <person name="Poulain J."/>
            <person name="Riccioni C."/>
            <person name="Rubini A."/>
            <person name="Sitrit Y."/>
            <person name="Splivallo R."/>
            <person name="Traeger S."/>
            <person name="Wang M."/>
            <person name="Zifcakova L."/>
            <person name="Wipf D."/>
            <person name="Zambonelli A."/>
            <person name="Paolocci F."/>
            <person name="Nowrousian M."/>
            <person name="Ottonello S."/>
            <person name="Baldrian P."/>
            <person name="Spatafora J.W."/>
            <person name="Henrissat B."/>
            <person name="Nagy L.G."/>
            <person name="Aury J.M."/>
            <person name="Wincker P."/>
            <person name="Grigoriev I.V."/>
            <person name="Bonfante P."/>
            <person name="Martin F.M."/>
        </authorList>
    </citation>
    <scope>NUCLEOTIDE SEQUENCE [LARGE SCALE GENOMIC DNA]</scope>
    <source>
        <strain evidence="1 2">CCBAS932</strain>
    </source>
</reference>